<feature type="non-terminal residue" evidence="2">
    <location>
        <position position="112"/>
    </location>
</feature>
<gene>
    <name evidence="2" type="ORF">A0J61_11745</name>
</gene>
<dbReference type="EMBL" id="LUGH01002420">
    <property type="protein sequence ID" value="OBZ80206.1"/>
    <property type="molecule type" value="Genomic_DNA"/>
</dbReference>
<keyword evidence="3" id="KW-1185">Reference proteome</keyword>
<sequence length="112" mass="12087">MNREIPPVVASSSRPAARPATRSAARPNVGSTSRSAAPAPAPFPVAPVSLSAVSAALSVAPLSFQRDELIDRMEERINRLDAIMTEPLRPVPQRNRRHGRNPAFVVSHDFAK</sequence>
<comment type="caution">
    <text evidence="2">The sequence shown here is derived from an EMBL/GenBank/DDBJ whole genome shotgun (WGS) entry which is preliminary data.</text>
</comment>
<feature type="region of interest" description="Disordered" evidence="1">
    <location>
        <begin position="1"/>
        <end position="41"/>
    </location>
</feature>
<evidence type="ECO:0000313" key="3">
    <source>
        <dbReference type="Proteomes" id="UP000093000"/>
    </source>
</evidence>
<accession>A0A1C7MUV0</accession>
<evidence type="ECO:0000313" key="2">
    <source>
        <dbReference type="EMBL" id="OBZ80206.1"/>
    </source>
</evidence>
<organism evidence="2 3">
    <name type="scientific">Choanephora cucurbitarum</name>
    <dbReference type="NCBI Taxonomy" id="101091"/>
    <lineage>
        <taxon>Eukaryota</taxon>
        <taxon>Fungi</taxon>
        <taxon>Fungi incertae sedis</taxon>
        <taxon>Mucoromycota</taxon>
        <taxon>Mucoromycotina</taxon>
        <taxon>Mucoromycetes</taxon>
        <taxon>Mucorales</taxon>
        <taxon>Mucorineae</taxon>
        <taxon>Choanephoraceae</taxon>
        <taxon>Choanephoroideae</taxon>
        <taxon>Choanephora</taxon>
    </lineage>
</organism>
<protein>
    <submittedName>
        <fullName evidence="2">Uncharacterized protein</fullName>
    </submittedName>
</protein>
<dbReference type="Proteomes" id="UP000093000">
    <property type="component" value="Unassembled WGS sequence"/>
</dbReference>
<name>A0A1C7MUV0_9FUNG</name>
<dbReference type="InParanoid" id="A0A1C7MUV0"/>
<reference evidence="2 3" key="1">
    <citation type="submission" date="2016-03" db="EMBL/GenBank/DDBJ databases">
        <title>Choanephora cucurbitarum.</title>
        <authorList>
            <person name="Min B."/>
            <person name="Park H."/>
            <person name="Park J.-H."/>
            <person name="Shin H.-D."/>
            <person name="Choi I.-G."/>
        </authorList>
    </citation>
    <scope>NUCLEOTIDE SEQUENCE [LARGE SCALE GENOMIC DNA]</scope>
    <source>
        <strain evidence="2 3">KUS-F28377</strain>
    </source>
</reference>
<dbReference type="AlphaFoldDB" id="A0A1C7MUV0"/>
<feature type="region of interest" description="Disordered" evidence="1">
    <location>
        <begin position="90"/>
        <end position="112"/>
    </location>
</feature>
<evidence type="ECO:0000256" key="1">
    <source>
        <dbReference type="SAM" id="MobiDB-lite"/>
    </source>
</evidence>
<proteinExistence type="predicted"/>
<feature type="compositionally biased region" description="Low complexity" evidence="1">
    <location>
        <begin position="1"/>
        <end position="27"/>
    </location>
</feature>